<dbReference type="SUPFAM" id="SSF88713">
    <property type="entry name" value="Glycoside hydrolase/deacetylase"/>
    <property type="match status" value="1"/>
</dbReference>
<dbReference type="EC" id="3.5.2.9" evidence="1"/>
<dbReference type="NCBIfam" id="NF003814">
    <property type="entry name" value="PRK05406.1-3"/>
    <property type="match status" value="1"/>
</dbReference>
<keyword evidence="1 2" id="KW-0378">Hydrolase</keyword>
<dbReference type="InterPro" id="IPR011330">
    <property type="entry name" value="Glyco_hydro/deAcase_b/a-brl"/>
</dbReference>
<proteinExistence type="inferred from homology"/>
<evidence type="ECO:0000256" key="1">
    <source>
        <dbReference type="HAMAP-Rule" id="MF_00691"/>
    </source>
</evidence>
<accession>A0ABV6CCR4</accession>
<dbReference type="Proteomes" id="UP001589758">
    <property type="component" value="Unassembled WGS sequence"/>
</dbReference>
<organism evidence="2 3">
    <name type="scientific">Thorsellia kenyensis</name>
    <dbReference type="NCBI Taxonomy" id="1549888"/>
    <lineage>
        <taxon>Bacteria</taxon>
        <taxon>Pseudomonadati</taxon>
        <taxon>Pseudomonadota</taxon>
        <taxon>Gammaproteobacteria</taxon>
        <taxon>Enterobacterales</taxon>
        <taxon>Thorselliaceae</taxon>
        <taxon>Thorsellia</taxon>
    </lineage>
</organism>
<dbReference type="Pfam" id="PF03746">
    <property type="entry name" value="LamB_YcsF"/>
    <property type="match status" value="1"/>
</dbReference>
<dbReference type="CDD" id="cd10787">
    <property type="entry name" value="LamB_YcsF_like"/>
    <property type="match status" value="1"/>
</dbReference>
<keyword evidence="1" id="KW-0067">ATP-binding</keyword>
<comment type="function">
    <text evidence="1">Catalyzes the cleavage of 5-oxoproline to form L-glutamate coupled to the hydrolysis of ATP to ADP and inorganic phosphate.</text>
</comment>
<comment type="caution">
    <text evidence="2">The sequence shown here is derived from an EMBL/GenBank/DDBJ whole genome shotgun (WGS) entry which is preliminary data.</text>
</comment>
<sequence>MKIDLNADLGEGGQFDEALLQIVNSANIACGFHAGSPDIMANAIKLAVKYNVKIGAHPGFPDKENFGRTRMDLPPQSIYNLTLYQIAALDALVKKENATMVHVKPHGMMYNQAAQDKTMALAIAQAVYDFNPNLTLFGLSGSFLIDAAKEIGLPYMNEVFADRRYQASGSLVDRSHPKAMIESEQESIKQVLGFIKNGTVNTIDGEIIPVAAQTVCIHGDGPHALLFAKNLHAALSSDKLE</sequence>
<evidence type="ECO:0000313" key="2">
    <source>
        <dbReference type="EMBL" id="MFC0180782.1"/>
    </source>
</evidence>
<comment type="subunit">
    <text evidence="1">Forms a complex composed of PxpA, PxpB and PxpC.</text>
</comment>
<dbReference type="GO" id="GO:0017168">
    <property type="term" value="F:5-oxoprolinase (ATP-hydrolyzing) activity"/>
    <property type="evidence" value="ECO:0007669"/>
    <property type="project" value="UniProtKB-EC"/>
</dbReference>
<dbReference type="PANTHER" id="PTHR30292:SF0">
    <property type="entry name" value="5-OXOPROLINASE SUBUNIT A"/>
    <property type="match status" value="1"/>
</dbReference>
<dbReference type="HAMAP" id="MF_00691">
    <property type="entry name" value="PxpA"/>
    <property type="match status" value="1"/>
</dbReference>
<comment type="similarity">
    <text evidence="1">Belongs to the LamB/PxpA family.</text>
</comment>
<reference evidence="2 3" key="1">
    <citation type="submission" date="2024-09" db="EMBL/GenBank/DDBJ databases">
        <authorList>
            <person name="Sun Q."/>
            <person name="Mori K."/>
        </authorList>
    </citation>
    <scope>NUCLEOTIDE SEQUENCE [LARGE SCALE GENOMIC DNA]</scope>
    <source>
        <strain evidence="2 3">CCM 8545</strain>
    </source>
</reference>
<dbReference type="NCBIfam" id="NF003815">
    <property type="entry name" value="PRK05406.1-4"/>
    <property type="match status" value="1"/>
</dbReference>
<dbReference type="EMBL" id="JBHLXE010000108">
    <property type="protein sequence ID" value="MFC0180782.1"/>
    <property type="molecule type" value="Genomic_DNA"/>
</dbReference>
<keyword evidence="3" id="KW-1185">Reference proteome</keyword>
<dbReference type="RefSeq" id="WP_385877936.1">
    <property type="nucleotide sequence ID" value="NZ_JBHLXE010000108.1"/>
</dbReference>
<gene>
    <name evidence="1 2" type="primary">pxpA</name>
    <name evidence="2" type="ORF">ACFFIT_11935</name>
</gene>
<evidence type="ECO:0000313" key="3">
    <source>
        <dbReference type="Proteomes" id="UP001589758"/>
    </source>
</evidence>
<protein>
    <recommendedName>
        <fullName evidence="1">5-oxoprolinase subunit A</fullName>
        <shortName evidence="1">5-OPase subunit A</shortName>
        <ecNumber evidence="1">3.5.2.9</ecNumber>
    </recommendedName>
    <alternativeName>
        <fullName evidence="1">5-oxoprolinase (ATP-hydrolyzing) subunit A</fullName>
    </alternativeName>
</protein>
<name>A0ABV6CCR4_9GAMM</name>
<dbReference type="Gene3D" id="3.20.20.370">
    <property type="entry name" value="Glycoside hydrolase/deacetylase"/>
    <property type="match status" value="1"/>
</dbReference>
<comment type="catalytic activity">
    <reaction evidence="1">
        <text>5-oxo-L-proline + ATP + 2 H2O = L-glutamate + ADP + phosphate + H(+)</text>
        <dbReference type="Rhea" id="RHEA:10348"/>
        <dbReference type="ChEBI" id="CHEBI:15377"/>
        <dbReference type="ChEBI" id="CHEBI:15378"/>
        <dbReference type="ChEBI" id="CHEBI:29985"/>
        <dbReference type="ChEBI" id="CHEBI:30616"/>
        <dbReference type="ChEBI" id="CHEBI:43474"/>
        <dbReference type="ChEBI" id="CHEBI:58402"/>
        <dbReference type="ChEBI" id="CHEBI:456216"/>
        <dbReference type="EC" id="3.5.2.9"/>
    </reaction>
</comment>
<dbReference type="NCBIfam" id="NF003816">
    <property type="entry name" value="PRK05406.1-5"/>
    <property type="match status" value="1"/>
</dbReference>
<keyword evidence="1" id="KW-0547">Nucleotide-binding</keyword>
<dbReference type="PANTHER" id="PTHR30292">
    <property type="entry name" value="UNCHARACTERIZED PROTEIN YBGL-RELATED"/>
    <property type="match status" value="1"/>
</dbReference>
<dbReference type="InterPro" id="IPR005501">
    <property type="entry name" value="LamB/YcsF/PxpA-like"/>
</dbReference>